<comment type="caution">
    <text evidence="1">The sequence shown here is derived from an EMBL/GenBank/DDBJ whole genome shotgun (WGS) entry which is preliminary data.</text>
</comment>
<feature type="non-terminal residue" evidence="1">
    <location>
        <position position="126"/>
    </location>
</feature>
<name>A0AA36N433_9DINO</name>
<protein>
    <submittedName>
        <fullName evidence="1">Uncharacterized protein</fullName>
    </submittedName>
</protein>
<dbReference type="EMBL" id="CAUJNA010002617">
    <property type="protein sequence ID" value="CAJ1393652.1"/>
    <property type="molecule type" value="Genomic_DNA"/>
</dbReference>
<feature type="non-terminal residue" evidence="1">
    <location>
        <position position="1"/>
    </location>
</feature>
<dbReference type="Proteomes" id="UP001178507">
    <property type="component" value="Unassembled WGS sequence"/>
</dbReference>
<reference evidence="1" key="1">
    <citation type="submission" date="2023-08" db="EMBL/GenBank/DDBJ databases">
        <authorList>
            <person name="Chen Y."/>
            <person name="Shah S."/>
            <person name="Dougan E. K."/>
            <person name="Thang M."/>
            <person name="Chan C."/>
        </authorList>
    </citation>
    <scope>NUCLEOTIDE SEQUENCE</scope>
</reference>
<keyword evidence="2" id="KW-1185">Reference proteome</keyword>
<dbReference type="AlphaFoldDB" id="A0AA36N433"/>
<evidence type="ECO:0000313" key="2">
    <source>
        <dbReference type="Proteomes" id="UP001178507"/>
    </source>
</evidence>
<proteinExistence type="predicted"/>
<organism evidence="1 2">
    <name type="scientific">Effrenium voratum</name>
    <dbReference type="NCBI Taxonomy" id="2562239"/>
    <lineage>
        <taxon>Eukaryota</taxon>
        <taxon>Sar</taxon>
        <taxon>Alveolata</taxon>
        <taxon>Dinophyceae</taxon>
        <taxon>Suessiales</taxon>
        <taxon>Symbiodiniaceae</taxon>
        <taxon>Effrenium</taxon>
    </lineage>
</organism>
<evidence type="ECO:0000313" key="1">
    <source>
        <dbReference type="EMBL" id="CAJ1393652.1"/>
    </source>
</evidence>
<gene>
    <name evidence="1" type="ORF">EVOR1521_LOCUS18475</name>
</gene>
<sequence>SAVAAERNVVDLTAVEAVGWREAAQTALRDGRLADRLSNIIDALELLAAICDDTTTCRTLGRSLAIVGYLLAGLNNGVDIAHGDILLATRDRSSTASNTQALSLTEIRVHLLMLKFARADMDLIAG</sequence>
<accession>A0AA36N433</accession>